<reference evidence="3" key="1">
    <citation type="submission" date="2023-06" db="EMBL/GenBank/DDBJ databases">
        <title>Survivors Of The Sea: Transcriptome response of Skeletonema marinoi to long-term dormancy.</title>
        <authorList>
            <person name="Pinder M.I.M."/>
            <person name="Kourtchenko O."/>
            <person name="Robertson E.K."/>
            <person name="Larsson T."/>
            <person name="Maumus F."/>
            <person name="Osuna-Cruz C.M."/>
            <person name="Vancaester E."/>
            <person name="Stenow R."/>
            <person name="Vandepoele K."/>
            <person name="Ploug H."/>
            <person name="Bruchert V."/>
            <person name="Godhe A."/>
            <person name="Topel M."/>
        </authorList>
    </citation>
    <scope>NUCLEOTIDE SEQUENCE</scope>
    <source>
        <strain evidence="3">R05AC</strain>
    </source>
</reference>
<evidence type="ECO:0000256" key="1">
    <source>
        <dbReference type="SAM" id="MobiDB-lite"/>
    </source>
</evidence>
<dbReference type="Gene3D" id="6.10.140.530">
    <property type="match status" value="1"/>
</dbReference>
<feature type="compositionally biased region" description="Basic residues" evidence="1">
    <location>
        <begin position="426"/>
        <end position="458"/>
    </location>
</feature>
<dbReference type="Proteomes" id="UP001224775">
    <property type="component" value="Unassembled WGS sequence"/>
</dbReference>
<feature type="compositionally biased region" description="Basic and acidic residues" evidence="1">
    <location>
        <begin position="154"/>
        <end position="199"/>
    </location>
</feature>
<evidence type="ECO:0000313" key="4">
    <source>
        <dbReference type="Proteomes" id="UP001224775"/>
    </source>
</evidence>
<organism evidence="3 4">
    <name type="scientific">Skeletonema marinoi</name>
    <dbReference type="NCBI Taxonomy" id="267567"/>
    <lineage>
        <taxon>Eukaryota</taxon>
        <taxon>Sar</taxon>
        <taxon>Stramenopiles</taxon>
        <taxon>Ochrophyta</taxon>
        <taxon>Bacillariophyta</taxon>
        <taxon>Coscinodiscophyceae</taxon>
        <taxon>Thalassiosirophycidae</taxon>
        <taxon>Thalassiosirales</taxon>
        <taxon>Skeletonemataceae</taxon>
        <taxon>Skeletonema</taxon>
        <taxon>Skeletonema marinoi-dohrnii complex</taxon>
    </lineage>
</organism>
<dbReference type="AlphaFoldDB" id="A0AAD9D5C3"/>
<accession>A0AAD9D5C3</accession>
<feature type="region of interest" description="Disordered" evidence="1">
    <location>
        <begin position="151"/>
        <end position="206"/>
    </location>
</feature>
<feature type="region of interest" description="Disordered" evidence="1">
    <location>
        <begin position="1"/>
        <end position="95"/>
    </location>
</feature>
<name>A0AAD9D5C3_9STRA</name>
<comment type="caution">
    <text evidence="3">The sequence shown here is derived from an EMBL/GenBank/DDBJ whole genome shotgun (WGS) entry which is preliminary data.</text>
</comment>
<protein>
    <recommendedName>
        <fullName evidence="2">Helicase-associated domain-containing protein</fullName>
    </recommendedName>
</protein>
<feature type="compositionally biased region" description="Basic and acidic residues" evidence="1">
    <location>
        <begin position="383"/>
        <end position="415"/>
    </location>
</feature>
<dbReference type="EMBL" id="JATAAI010000048">
    <property type="protein sequence ID" value="KAK1733513.1"/>
    <property type="molecule type" value="Genomic_DNA"/>
</dbReference>
<feature type="compositionally biased region" description="Low complexity" evidence="1">
    <location>
        <begin position="79"/>
        <end position="95"/>
    </location>
</feature>
<feature type="region of interest" description="Disordered" evidence="1">
    <location>
        <begin position="350"/>
        <end position="558"/>
    </location>
</feature>
<dbReference type="InterPro" id="IPR005114">
    <property type="entry name" value="Helicase_assoc"/>
</dbReference>
<evidence type="ECO:0000259" key="2">
    <source>
        <dbReference type="Pfam" id="PF03457"/>
    </source>
</evidence>
<feature type="compositionally biased region" description="Polar residues" evidence="1">
    <location>
        <begin position="21"/>
        <end position="38"/>
    </location>
</feature>
<feature type="compositionally biased region" description="Acidic residues" evidence="1">
    <location>
        <begin position="350"/>
        <end position="363"/>
    </location>
</feature>
<feature type="compositionally biased region" description="Polar residues" evidence="1">
    <location>
        <begin position="484"/>
        <end position="500"/>
    </location>
</feature>
<feature type="domain" description="Helicase-associated" evidence="2">
    <location>
        <begin position="233"/>
        <end position="300"/>
    </location>
</feature>
<gene>
    <name evidence="3" type="ORF">QTG54_015801</name>
</gene>
<feature type="compositionally biased region" description="Basic residues" evidence="1">
    <location>
        <begin position="539"/>
        <end position="551"/>
    </location>
</feature>
<dbReference type="Pfam" id="PF03457">
    <property type="entry name" value="HA"/>
    <property type="match status" value="1"/>
</dbReference>
<evidence type="ECO:0000313" key="3">
    <source>
        <dbReference type="EMBL" id="KAK1733513.1"/>
    </source>
</evidence>
<sequence>MSTTTEQHLNDHHLTPRRKTGSSNNNNAVPPSFYSTAAKTRLPEPGVQINAGGGAITQSPLSAASAAVKHSQLDDRSISSDSGSDCDSSAASLASSPRANKIDRFALISELATSNLNTTGLSDYELLRLRNIKRNQAKLESLGLFEGITSKPKGGADDGKSERVKKAAETRRRNKMLARERVERHDKEMEELSRKKYGDSDNTQSGRVLPQRAAKAIAINYSSKAIVPSKRRMQWETNLSSLRSFHKQFGTFQISATQHGSEYKSLQQWKCRQRKEYLLFKEGRKSVLDEEQVTLLEQLGGDWLVWSKRGRGGSVSMTRSRKTTRQWSNLWADYSDDDDYEEEEQILAEWEGEETEDDEDDGGEVAIGSSDSFSIVSEESEEEVKHQQDGEKKKYDGKKKSFSREYDSHDSDRSKAYSSEGVSLQHLHRQQQKQRRSISTSRRRRSRRRERSVTKRRRMRDDSPPVKRSKRRVVSSLEFVSPSEMESNWSSPPLKRSQSYGDDYMTPHRSKGRRMPAYSLREEDSVASAEETSFQAGSSRRRRKRYVHQRSSRRDESYEEVIEKPMDEIIVRGDIDSMQAERDKLMAEYGALYGRKCVILEKRDQVEKELRGMEFARKLLADASDS</sequence>
<proteinExistence type="predicted"/>
<keyword evidence="4" id="KW-1185">Reference proteome</keyword>